<accession>A0A858PXG6</accession>
<reference evidence="1 2" key="1">
    <citation type="journal article" date="2020" name="Pathogens">
        <title>First Whole Genome Sequence of Anaplasma platys, an Obligate Intracellular Rickettsial Pathogen of Dogs.</title>
        <authorList>
            <person name="Llanes A."/>
            <person name="Rajeev S."/>
        </authorList>
    </citation>
    <scope>NUCLEOTIDE SEQUENCE [LARGE SCALE GENOMIC DNA]</scope>
    <source>
        <strain evidence="1 2">S3</strain>
    </source>
</reference>
<protein>
    <submittedName>
        <fullName evidence="1">Uncharacterized protein</fullName>
    </submittedName>
</protein>
<evidence type="ECO:0000313" key="1">
    <source>
        <dbReference type="EMBL" id="QJC27281.1"/>
    </source>
</evidence>
<gene>
    <name evidence="1" type="ORF">ANPL_00820</name>
</gene>
<name>A0A858PXG6_9RICK</name>
<evidence type="ECO:0000313" key="2">
    <source>
        <dbReference type="Proteomes" id="UP000500930"/>
    </source>
</evidence>
<dbReference type="KEGG" id="aplt:ANPL_00820"/>
<dbReference type="AlphaFoldDB" id="A0A858PXG6"/>
<proteinExistence type="predicted"/>
<organism evidence="1 2">
    <name type="scientific">Anaplasma platys</name>
    <dbReference type="NCBI Taxonomy" id="949"/>
    <lineage>
        <taxon>Bacteria</taxon>
        <taxon>Pseudomonadati</taxon>
        <taxon>Pseudomonadota</taxon>
        <taxon>Alphaproteobacteria</taxon>
        <taxon>Rickettsiales</taxon>
        <taxon>Anaplasmataceae</taxon>
        <taxon>Anaplasma</taxon>
    </lineage>
</organism>
<dbReference type="Proteomes" id="UP000500930">
    <property type="component" value="Chromosome"/>
</dbReference>
<dbReference type="EMBL" id="CP046391">
    <property type="protein sequence ID" value="QJC27281.1"/>
    <property type="molecule type" value="Genomic_DNA"/>
</dbReference>
<keyword evidence="2" id="KW-1185">Reference proteome</keyword>
<sequence length="78" mass="9124">MNPIFRCGIPTVTLRIYNARQRTYCCLYAKATYQISIYNLYSDAQPSMDRILVLFFNCNYVTLPPMRGAYLCNEQFCS</sequence>